<comment type="caution">
    <text evidence="4">The sequence shown here is derived from an EMBL/GenBank/DDBJ whole genome shotgun (WGS) entry which is preliminary data.</text>
</comment>
<dbReference type="Gene3D" id="3.40.50.300">
    <property type="entry name" value="P-loop containing nucleotide triphosphate hydrolases"/>
    <property type="match status" value="1"/>
</dbReference>
<dbReference type="PROSITE" id="PS50043">
    <property type="entry name" value="HTH_LUXR_2"/>
    <property type="match status" value="1"/>
</dbReference>
<proteinExistence type="predicted"/>
<sequence length="912" mass="99051">MLYGRDAELRLLSDLVSRALDGAGGALLLRGEAGIGKTSLLSAVRESAGARGGRILSALGVQSEASVPFAGLHQLLAPLLTDHTPTLPARQRQALYAAFGMADSDAPHMFAVGLAALELVSGLAEETPVVLLIDDAQWIDGPSSEVLAFVARRLEADRVVMLMAVREGYDTVLTDAGLPELPLAPLDQDAALALLTDHAPDLDRPVRDRLLAEAHGNPLALVELPATLTSDRRVPRTLLPWMPTTRRLERSFLSRAAALPEASQTVLLIAAVDDEGDLAEILGAARSLDDRADSLDALEPAVTAQLLELNGHEVRFRHPLVRSAVYHAAPASRRLAAHAAVATVLADQPERRAWHRAAATQGPDDDVALDLEQAAHRALGRGAPRAAAEALRQAAPLSRPHTHRGRLLLRSAEINFELGEAATARRQLAEARSTRLTPDERLRLTLWSESLNEESWFTPEWVRSFADVADQLAGAENDGAALALRALWPLSIGCWYGHPSEETRALVVKAARRLQRDDGDPMVLSVAACADPVAEAAWVIDRTSQLAPGAVDDPAEQHALGASLTAVWAYDLAWPYLCAAVDGLRHQGRLGLLGEALASQAWAAIQLGKHRLARTAADESRRLSRDTGRTRWAHVADLALATLAGERGESDAASELLRTTEAELLSVGAQSILAFAQFARGRYALVNKQYNDAYEHLARVLDPADVAYHPFVGHWGIADLIEAATRTHRATEALHYFTELDTLAQRTTAPFLKAMTTYTRPLIAPEDETETAYEQALDTRLLTNWPLHRARLLLSYGRWLRRRRRILEARRPLRAALESFDALGVTAFGEDARAELRAAGEAVGRPTPSSADGLTPQELQIARMAATGMTNREIGTRLFISHRTVGQHLRRIFQKLTITSRGQLHLTDLGGE</sequence>
<dbReference type="InterPro" id="IPR036388">
    <property type="entry name" value="WH-like_DNA-bd_sf"/>
</dbReference>
<dbReference type="EMBL" id="JBHTEB010000001">
    <property type="protein sequence ID" value="MFD0319108.1"/>
    <property type="molecule type" value="Genomic_DNA"/>
</dbReference>
<dbReference type="PROSITE" id="PS00622">
    <property type="entry name" value="HTH_LUXR_1"/>
    <property type="match status" value="1"/>
</dbReference>
<keyword evidence="1" id="KW-0547">Nucleotide-binding</keyword>
<dbReference type="PANTHER" id="PTHR16305:SF35">
    <property type="entry name" value="TRANSCRIPTIONAL ACTIVATOR DOMAIN"/>
    <property type="match status" value="1"/>
</dbReference>
<evidence type="ECO:0000256" key="2">
    <source>
        <dbReference type="ARBA" id="ARBA00022840"/>
    </source>
</evidence>
<dbReference type="InterPro" id="IPR041664">
    <property type="entry name" value="AAA_16"/>
</dbReference>
<dbReference type="RefSeq" id="WP_381617222.1">
    <property type="nucleotide sequence ID" value="NZ_JBHTEB010000001.1"/>
</dbReference>
<evidence type="ECO:0000313" key="4">
    <source>
        <dbReference type="EMBL" id="MFD0319108.1"/>
    </source>
</evidence>
<dbReference type="PANTHER" id="PTHR16305">
    <property type="entry name" value="TESTICULAR SOLUBLE ADENYLYL CYCLASE"/>
    <property type="match status" value="1"/>
</dbReference>
<dbReference type="SMART" id="SM00421">
    <property type="entry name" value="HTH_LUXR"/>
    <property type="match status" value="1"/>
</dbReference>
<feature type="domain" description="HTH luxR-type" evidence="3">
    <location>
        <begin position="847"/>
        <end position="910"/>
    </location>
</feature>
<dbReference type="InterPro" id="IPR027417">
    <property type="entry name" value="P-loop_NTPase"/>
</dbReference>
<evidence type="ECO:0000313" key="5">
    <source>
        <dbReference type="Proteomes" id="UP001597023"/>
    </source>
</evidence>
<dbReference type="Gene3D" id="1.10.10.10">
    <property type="entry name" value="Winged helix-like DNA-binding domain superfamily/Winged helix DNA-binding domain"/>
    <property type="match status" value="1"/>
</dbReference>
<dbReference type="Proteomes" id="UP001597023">
    <property type="component" value="Unassembled WGS sequence"/>
</dbReference>
<dbReference type="SUPFAM" id="SSF46894">
    <property type="entry name" value="C-terminal effector domain of the bipartite response regulators"/>
    <property type="match status" value="1"/>
</dbReference>
<dbReference type="Pfam" id="PF00196">
    <property type="entry name" value="GerE"/>
    <property type="match status" value="1"/>
</dbReference>
<organism evidence="4 5">
    <name type="scientific">Streptomyces flavalbus</name>
    <dbReference type="NCBI Taxonomy" id="2665155"/>
    <lineage>
        <taxon>Bacteria</taxon>
        <taxon>Bacillati</taxon>
        <taxon>Actinomycetota</taxon>
        <taxon>Actinomycetes</taxon>
        <taxon>Kitasatosporales</taxon>
        <taxon>Streptomycetaceae</taxon>
        <taxon>Streptomyces</taxon>
    </lineage>
</organism>
<evidence type="ECO:0000256" key="1">
    <source>
        <dbReference type="ARBA" id="ARBA00022741"/>
    </source>
</evidence>
<dbReference type="SUPFAM" id="SSF52540">
    <property type="entry name" value="P-loop containing nucleoside triphosphate hydrolases"/>
    <property type="match status" value="1"/>
</dbReference>
<dbReference type="PRINTS" id="PR00038">
    <property type="entry name" value="HTHLUXR"/>
</dbReference>
<name>A0ABW2WIF6_9ACTN</name>
<accession>A0ABW2WIF6</accession>
<dbReference type="InterPro" id="IPR000792">
    <property type="entry name" value="Tscrpt_reg_LuxR_C"/>
</dbReference>
<evidence type="ECO:0000259" key="3">
    <source>
        <dbReference type="PROSITE" id="PS50043"/>
    </source>
</evidence>
<keyword evidence="5" id="KW-1185">Reference proteome</keyword>
<keyword evidence="2" id="KW-0067">ATP-binding</keyword>
<reference evidence="5" key="1">
    <citation type="journal article" date="2019" name="Int. J. Syst. Evol. Microbiol.">
        <title>The Global Catalogue of Microorganisms (GCM) 10K type strain sequencing project: providing services to taxonomists for standard genome sequencing and annotation.</title>
        <authorList>
            <consortium name="The Broad Institute Genomics Platform"/>
            <consortium name="The Broad Institute Genome Sequencing Center for Infectious Disease"/>
            <person name="Wu L."/>
            <person name="Ma J."/>
        </authorList>
    </citation>
    <scope>NUCLEOTIDE SEQUENCE [LARGE SCALE GENOMIC DNA]</scope>
    <source>
        <strain evidence="5">CGMCC 4.7400</strain>
    </source>
</reference>
<dbReference type="Pfam" id="PF13191">
    <property type="entry name" value="AAA_16"/>
    <property type="match status" value="1"/>
</dbReference>
<gene>
    <name evidence="4" type="ORF">ACFQZ6_33815</name>
</gene>
<protein>
    <submittedName>
        <fullName evidence="4">AAA family ATPase</fullName>
    </submittedName>
</protein>
<dbReference type="InterPro" id="IPR016032">
    <property type="entry name" value="Sig_transdc_resp-reg_C-effctor"/>
</dbReference>
<dbReference type="CDD" id="cd06170">
    <property type="entry name" value="LuxR_C_like"/>
    <property type="match status" value="1"/>
</dbReference>